<protein>
    <submittedName>
        <fullName evidence="2">Uncharacterized protein</fullName>
    </submittedName>
</protein>
<feature type="compositionally biased region" description="Basic and acidic residues" evidence="1">
    <location>
        <begin position="1"/>
        <end position="13"/>
    </location>
</feature>
<evidence type="ECO:0000313" key="3">
    <source>
        <dbReference type="Proteomes" id="UP001190700"/>
    </source>
</evidence>
<dbReference type="EMBL" id="LGRX02016703">
    <property type="protein sequence ID" value="KAK3261732.1"/>
    <property type="molecule type" value="Genomic_DNA"/>
</dbReference>
<dbReference type="Proteomes" id="UP001190700">
    <property type="component" value="Unassembled WGS sequence"/>
</dbReference>
<gene>
    <name evidence="2" type="ORF">CYMTET_29375</name>
</gene>
<organism evidence="2 3">
    <name type="scientific">Cymbomonas tetramitiformis</name>
    <dbReference type="NCBI Taxonomy" id="36881"/>
    <lineage>
        <taxon>Eukaryota</taxon>
        <taxon>Viridiplantae</taxon>
        <taxon>Chlorophyta</taxon>
        <taxon>Pyramimonadophyceae</taxon>
        <taxon>Pyramimonadales</taxon>
        <taxon>Pyramimonadaceae</taxon>
        <taxon>Cymbomonas</taxon>
    </lineage>
</organism>
<feature type="region of interest" description="Disordered" evidence="1">
    <location>
        <begin position="1"/>
        <end position="77"/>
    </location>
</feature>
<sequence>MHDADVEEEKGNADDDEDDDDGTVVKAVEDEAVAANEEEEGEAVDDEEASEEEKKEEEEEEEEKKEGGGAGDAIAPLNGSLHLGRVALQPVVCDVPPPVQHDVPEAPLYPLSASDPARFQSPFESTFADKIVGQISPAAEASLNACSIVHPLAVSGTELSVIDDVDSDSDCGSDDDVDACEPAVVRRVRPVGAASLPRGLSFASLRITCNHVRGTCISCREDIFR</sequence>
<keyword evidence="3" id="KW-1185">Reference proteome</keyword>
<feature type="compositionally biased region" description="Acidic residues" evidence="1">
    <location>
        <begin position="30"/>
        <end position="63"/>
    </location>
</feature>
<dbReference type="AlphaFoldDB" id="A0AAE0FL75"/>
<accession>A0AAE0FL75</accession>
<evidence type="ECO:0000256" key="1">
    <source>
        <dbReference type="SAM" id="MobiDB-lite"/>
    </source>
</evidence>
<reference evidence="2 3" key="1">
    <citation type="journal article" date="2015" name="Genome Biol. Evol.">
        <title>Comparative Genomics of a Bacterivorous Green Alga Reveals Evolutionary Causalities and Consequences of Phago-Mixotrophic Mode of Nutrition.</title>
        <authorList>
            <person name="Burns J.A."/>
            <person name="Paasch A."/>
            <person name="Narechania A."/>
            <person name="Kim E."/>
        </authorList>
    </citation>
    <scope>NUCLEOTIDE SEQUENCE [LARGE SCALE GENOMIC DNA]</scope>
    <source>
        <strain evidence="2 3">PLY_AMNH</strain>
    </source>
</reference>
<name>A0AAE0FL75_9CHLO</name>
<evidence type="ECO:0000313" key="2">
    <source>
        <dbReference type="EMBL" id="KAK3261732.1"/>
    </source>
</evidence>
<proteinExistence type="predicted"/>
<comment type="caution">
    <text evidence="2">The sequence shown here is derived from an EMBL/GenBank/DDBJ whole genome shotgun (WGS) entry which is preliminary data.</text>
</comment>